<keyword evidence="1" id="KW-1133">Transmembrane helix</keyword>
<sequence length="150" mass="16268">LDLEFTASVASVVDSFPVEHEGEGDAEAGRRSRPFCYAIPEVLPSIAHALLSHCQVAAEEEVNPFWLRLASQSRKQTALTIGVLVASGFVFLSGLGLCIYLRCSRRRRRVGGGGHSKRGKKHLSGLGGSYRILFNSEGEEPLPNGNNTLF</sequence>
<name>A0A0R3W8I3_TAEAS</name>
<proteinExistence type="predicted"/>
<protein>
    <submittedName>
        <fullName evidence="2">Transmembrane protein</fullName>
    </submittedName>
</protein>
<keyword evidence="1" id="KW-0472">Membrane</keyword>
<organism evidence="2">
    <name type="scientific">Taenia asiatica</name>
    <name type="common">Asian tapeworm</name>
    <dbReference type="NCBI Taxonomy" id="60517"/>
    <lineage>
        <taxon>Eukaryota</taxon>
        <taxon>Metazoa</taxon>
        <taxon>Spiralia</taxon>
        <taxon>Lophotrochozoa</taxon>
        <taxon>Platyhelminthes</taxon>
        <taxon>Cestoda</taxon>
        <taxon>Eucestoda</taxon>
        <taxon>Cyclophyllidea</taxon>
        <taxon>Taeniidae</taxon>
        <taxon>Taenia</taxon>
    </lineage>
</organism>
<feature type="transmembrane region" description="Helical" evidence="1">
    <location>
        <begin position="78"/>
        <end position="101"/>
    </location>
</feature>
<dbReference type="AlphaFoldDB" id="A0A0R3W8I3"/>
<evidence type="ECO:0000256" key="1">
    <source>
        <dbReference type="SAM" id="Phobius"/>
    </source>
</evidence>
<reference evidence="2" key="1">
    <citation type="submission" date="2017-02" db="UniProtKB">
        <authorList>
            <consortium name="WormBaseParasite"/>
        </authorList>
    </citation>
    <scope>IDENTIFICATION</scope>
</reference>
<accession>A0A0R3W8I3</accession>
<keyword evidence="1" id="KW-0812">Transmembrane</keyword>
<dbReference type="WBParaSite" id="TASK_0000667001-mRNA-1">
    <property type="protein sequence ID" value="TASK_0000667001-mRNA-1"/>
    <property type="gene ID" value="TASK_0000667001"/>
</dbReference>
<evidence type="ECO:0000313" key="2">
    <source>
        <dbReference type="WBParaSite" id="TASK_0000667001-mRNA-1"/>
    </source>
</evidence>